<dbReference type="AlphaFoldDB" id="A0A7S9GZP2"/>
<dbReference type="Proteomes" id="UP000594621">
    <property type="component" value="Chromosome"/>
</dbReference>
<dbReference type="SUPFAM" id="SSF53223">
    <property type="entry name" value="Aminoacid dehydrogenase-like, N-terminal domain"/>
    <property type="match status" value="1"/>
</dbReference>
<keyword evidence="2" id="KW-0560">Oxidoreductase</keyword>
<keyword evidence="3" id="KW-0057">Aromatic amino acid biosynthesis</keyword>
<keyword evidence="3" id="KW-0028">Amino-acid biosynthesis</keyword>
<dbReference type="KEGG" id="bcou:IC761_32395"/>
<dbReference type="PANTHER" id="PTHR21089:SF1">
    <property type="entry name" value="BIFUNCTIONAL 3-DEHYDROQUINATE DEHYDRATASE_SHIKIMATE DEHYDROGENASE, CHLOROPLASTIC"/>
    <property type="match status" value="1"/>
</dbReference>
<dbReference type="Gene3D" id="3.40.50.10860">
    <property type="entry name" value="Leucine Dehydrogenase, chain A, domain 1"/>
    <property type="match status" value="1"/>
</dbReference>
<dbReference type="SUPFAM" id="SSF51735">
    <property type="entry name" value="NAD(P)-binding Rossmann-fold domains"/>
    <property type="match status" value="1"/>
</dbReference>
<dbReference type="PANTHER" id="PTHR21089">
    <property type="entry name" value="SHIKIMATE DEHYDROGENASE"/>
    <property type="match status" value="1"/>
</dbReference>
<keyword evidence="6" id="KW-1185">Reference proteome</keyword>
<dbReference type="GO" id="GO:0050661">
    <property type="term" value="F:NADP binding"/>
    <property type="evidence" value="ECO:0007669"/>
    <property type="project" value="TreeGrafter"/>
</dbReference>
<gene>
    <name evidence="5" type="ORF">IC761_32395</name>
</gene>
<dbReference type="GO" id="GO:0005829">
    <property type="term" value="C:cytosol"/>
    <property type="evidence" value="ECO:0007669"/>
    <property type="project" value="TreeGrafter"/>
</dbReference>
<dbReference type="Gene3D" id="3.40.50.720">
    <property type="entry name" value="NAD(P)-binding Rossmann-like Domain"/>
    <property type="match status" value="1"/>
</dbReference>
<dbReference type="GO" id="GO:0004764">
    <property type="term" value="F:shikimate 3-dehydrogenase (NADP+) activity"/>
    <property type="evidence" value="ECO:0007669"/>
    <property type="project" value="InterPro"/>
</dbReference>
<dbReference type="EMBL" id="CP061379">
    <property type="protein sequence ID" value="QPF91111.1"/>
    <property type="molecule type" value="Genomic_DNA"/>
</dbReference>
<reference evidence="5 6" key="1">
    <citation type="submission" date="2020-09" db="EMBL/GenBank/DDBJ databases">
        <title>Complete genomes of bradyrhizobia occurring on native shrubby legumes in Australia.</title>
        <authorList>
            <person name="Lafay B."/>
        </authorList>
    </citation>
    <scope>NUCLEOTIDE SEQUENCE [LARGE SCALE GENOMIC DNA]</scope>
    <source>
        <strain evidence="5 6">BDV5040</strain>
    </source>
</reference>
<dbReference type="Pfam" id="PF08501">
    <property type="entry name" value="Shikimate_dh_N"/>
    <property type="match status" value="1"/>
</dbReference>
<dbReference type="InterPro" id="IPR013708">
    <property type="entry name" value="Shikimate_DH-bd_N"/>
</dbReference>
<comment type="pathway">
    <text evidence="1">Metabolic intermediate biosynthesis; chorismate biosynthesis; chorismate from D-erythrose 4-phosphate and phosphoenolpyruvate: step 4/7.</text>
</comment>
<name>A0A7S9GZP2_9BRAD</name>
<dbReference type="RefSeq" id="WP_195800686.1">
    <property type="nucleotide sequence ID" value="NZ_CP061379.1"/>
</dbReference>
<feature type="domain" description="Shikimate dehydrogenase substrate binding N-terminal" evidence="4">
    <location>
        <begin position="13"/>
        <end position="96"/>
    </location>
</feature>
<dbReference type="InterPro" id="IPR036291">
    <property type="entry name" value="NAD(P)-bd_dom_sf"/>
</dbReference>
<evidence type="ECO:0000313" key="6">
    <source>
        <dbReference type="Proteomes" id="UP000594621"/>
    </source>
</evidence>
<dbReference type="InterPro" id="IPR022893">
    <property type="entry name" value="Shikimate_DH_fam"/>
</dbReference>
<dbReference type="GO" id="GO:0019632">
    <property type="term" value="P:shikimate metabolic process"/>
    <property type="evidence" value="ECO:0007669"/>
    <property type="project" value="TreeGrafter"/>
</dbReference>
<dbReference type="CDD" id="cd01065">
    <property type="entry name" value="NAD_bind_Shikimate_DH"/>
    <property type="match status" value="1"/>
</dbReference>
<accession>A0A7S9GZP2</accession>
<dbReference type="GO" id="GO:0009423">
    <property type="term" value="P:chorismate biosynthetic process"/>
    <property type="evidence" value="ECO:0007669"/>
    <property type="project" value="TreeGrafter"/>
</dbReference>
<dbReference type="GO" id="GO:0009073">
    <property type="term" value="P:aromatic amino acid family biosynthetic process"/>
    <property type="evidence" value="ECO:0007669"/>
    <property type="project" value="UniProtKB-KW"/>
</dbReference>
<evidence type="ECO:0000256" key="3">
    <source>
        <dbReference type="ARBA" id="ARBA00023141"/>
    </source>
</evidence>
<organism evidence="5 6">
    <name type="scientific">Bradyrhizobium commune</name>
    <dbReference type="NCBI Taxonomy" id="83627"/>
    <lineage>
        <taxon>Bacteria</taxon>
        <taxon>Pseudomonadati</taxon>
        <taxon>Pseudomonadota</taxon>
        <taxon>Alphaproteobacteria</taxon>
        <taxon>Hyphomicrobiales</taxon>
        <taxon>Nitrobacteraceae</taxon>
        <taxon>Bradyrhizobium</taxon>
    </lineage>
</organism>
<protein>
    <submittedName>
        <fullName evidence="5">Shikimate dehydrogenase</fullName>
    </submittedName>
</protein>
<evidence type="ECO:0000313" key="5">
    <source>
        <dbReference type="EMBL" id="QPF91111.1"/>
    </source>
</evidence>
<evidence type="ECO:0000256" key="1">
    <source>
        <dbReference type="ARBA" id="ARBA00004871"/>
    </source>
</evidence>
<dbReference type="InterPro" id="IPR046346">
    <property type="entry name" value="Aminoacid_DH-like_N_sf"/>
</dbReference>
<sequence>MKLPTGASRTVFIFAHPAGHVGAPRYYTPYFEAHGLDWHMVAMDVHPDNLTETIRALAKSASTAGFNLTMPHKPAAFELCDEVGPAATFEGVVNTIRIEADGKLVGESFDGGGFLNAAREAGIFDLNRRTVVIGTGGAGRAICHALAAAGLKRLRILNEVPGPVEALATKLRGQFPDLDISIEERFDDAGLCVNATSLGLHATDTLPMDPAKLPKDCAVFDIIAARRTEFMEACAGRCLKVVDGVAMIRHQLPLQTAFWRGVPSS</sequence>
<proteinExistence type="predicted"/>
<evidence type="ECO:0000259" key="4">
    <source>
        <dbReference type="Pfam" id="PF08501"/>
    </source>
</evidence>
<evidence type="ECO:0000256" key="2">
    <source>
        <dbReference type="ARBA" id="ARBA00023002"/>
    </source>
</evidence>